<dbReference type="InterPro" id="IPR038389">
    <property type="entry name" value="PSMG2_sf"/>
</dbReference>
<comment type="function">
    <text evidence="4">Chaperone protein which promotes assembly of the 20S proteasome as part of a heterodimer with PSMG1.</text>
</comment>
<accession>A0A8S0ZIB0</accession>
<dbReference type="InterPro" id="IPR016562">
    <property type="entry name" value="Proteasome_assmbl_chp_2_euk"/>
</dbReference>
<proteinExistence type="inferred from homology"/>
<dbReference type="OrthoDB" id="10260712at2759"/>
<organism evidence="5 7">
    <name type="scientific">Arctia plantaginis</name>
    <name type="common">Wood tiger moth</name>
    <name type="synonym">Phalaena plantaginis</name>
    <dbReference type="NCBI Taxonomy" id="874455"/>
    <lineage>
        <taxon>Eukaryota</taxon>
        <taxon>Metazoa</taxon>
        <taxon>Ecdysozoa</taxon>
        <taxon>Arthropoda</taxon>
        <taxon>Hexapoda</taxon>
        <taxon>Insecta</taxon>
        <taxon>Pterygota</taxon>
        <taxon>Neoptera</taxon>
        <taxon>Endopterygota</taxon>
        <taxon>Lepidoptera</taxon>
        <taxon>Glossata</taxon>
        <taxon>Ditrysia</taxon>
        <taxon>Noctuoidea</taxon>
        <taxon>Erebidae</taxon>
        <taxon>Arctiinae</taxon>
        <taxon>Arctia</taxon>
    </lineage>
</organism>
<dbReference type="Gene3D" id="3.40.50.10900">
    <property type="entry name" value="PAC-like subunit"/>
    <property type="match status" value="1"/>
</dbReference>
<evidence type="ECO:0000256" key="2">
    <source>
        <dbReference type="ARBA" id="ARBA00023186"/>
    </source>
</evidence>
<gene>
    <name evidence="5" type="ORF">APLA_LOCUS5316</name>
    <name evidence="6" type="ORF">APLA_LOCUS8171</name>
</gene>
<dbReference type="GO" id="GO:0005634">
    <property type="term" value="C:nucleus"/>
    <property type="evidence" value="ECO:0007669"/>
    <property type="project" value="TreeGrafter"/>
</dbReference>
<dbReference type="PANTHER" id="PTHR12970">
    <property type="entry name" value="PROTEASOME ASSEMBLY CHAPERONE 2"/>
    <property type="match status" value="1"/>
</dbReference>
<evidence type="ECO:0000256" key="4">
    <source>
        <dbReference type="PIRNR" id="PIRNR010044"/>
    </source>
</evidence>
<dbReference type="PIRSF" id="PIRSF010044">
    <property type="entry name" value="UCP010044"/>
    <property type="match status" value="1"/>
</dbReference>
<dbReference type="EMBL" id="CADEBC010000479">
    <property type="protein sequence ID" value="CAB3233544.1"/>
    <property type="molecule type" value="Genomic_DNA"/>
</dbReference>
<reference evidence="7 8" key="1">
    <citation type="submission" date="2020-04" db="EMBL/GenBank/DDBJ databases">
        <authorList>
            <person name="Wallbank WR R."/>
            <person name="Pardo Diaz C."/>
            <person name="Kozak K."/>
            <person name="Martin S."/>
            <person name="Jiggins C."/>
            <person name="Moest M."/>
            <person name="Warren A I."/>
            <person name="Byers J.R.P. K."/>
            <person name="Montejo-Kovacevich G."/>
            <person name="Yen C E."/>
        </authorList>
    </citation>
    <scope>NUCLEOTIDE SEQUENCE [LARGE SCALE GENOMIC DNA]</scope>
</reference>
<evidence type="ECO:0000313" key="8">
    <source>
        <dbReference type="Proteomes" id="UP000494256"/>
    </source>
</evidence>
<comment type="caution">
    <text evidence="5">The sequence shown here is derived from an EMBL/GenBank/DDBJ whole genome shotgun (WGS) entry which is preliminary data.</text>
</comment>
<evidence type="ECO:0000256" key="1">
    <source>
        <dbReference type="ARBA" id="ARBA00019186"/>
    </source>
</evidence>
<keyword evidence="7" id="KW-1185">Reference proteome</keyword>
<evidence type="ECO:0000256" key="3">
    <source>
        <dbReference type="ARBA" id="ARBA00025745"/>
    </source>
</evidence>
<dbReference type="Pfam" id="PF09754">
    <property type="entry name" value="PAC2"/>
    <property type="match status" value="1"/>
</dbReference>
<dbReference type="SUPFAM" id="SSF159659">
    <property type="entry name" value="Cgl1923-like"/>
    <property type="match status" value="1"/>
</dbReference>
<dbReference type="InterPro" id="IPR019151">
    <property type="entry name" value="Proteasome_assmbl_chaperone_2"/>
</dbReference>
<evidence type="ECO:0000313" key="6">
    <source>
        <dbReference type="EMBL" id="CAB3238371.1"/>
    </source>
</evidence>
<dbReference type="Proteomes" id="UP000494106">
    <property type="component" value="Unassembled WGS sequence"/>
</dbReference>
<dbReference type="GO" id="GO:0043248">
    <property type="term" value="P:proteasome assembly"/>
    <property type="evidence" value="ECO:0007669"/>
    <property type="project" value="TreeGrafter"/>
</dbReference>
<comment type="subunit">
    <text evidence="4">Forms a heterodimer with PSMG1.</text>
</comment>
<dbReference type="Proteomes" id="UP000494256">
    <property type="component" value="Unassembled WGS sequence"/>
</dbReference>
<dbReference type="EMBL" id="CADEBD010000306">
    <property type="protein sequence ID" value="CAB3238371.1"/>
    <property type="molecule type" value="Genomic_DNA"/>
</dbReference>
<dbReference type="AlphaFoldDB" id="A0A8S0ZIB0"/>
<keyword evidence="2 4" id="KW-0143">Chaperone</keyword>
<dbReference type="PANTHER" id="PTHR12970:SF1">
    <property type="entry name" value="PROTEASOME ASSEMBLY CHAPERONE 2"/>
    <property type="match status" value="1"/>
</dbReference>
<sequence length="246" mass="27730">MAQSNHWKILCNCDLSGYTLVIPSVAVGNVGQLACDLVVSSLFMRKIAMVYSPALVPVAGCDPYKLESTSIASCCEVYVCETRKIVILLLRAPLVQKYSQQFLTEVVDKFTADNIKDVIILTSAFAHEKRHIMTSPFRYVVNEMCPYKNKLKSLEWVEHEPKEESVTIIGGGFANLLYDIVNQKSVPCLIIYKFSSEGDNIPDAYEMVHYLNSVVTLFDEPEFYKKLIQPVSWKHLYGGPPPTSIY</sequence>
<evidence type="ECO:0000313" key="5">
    <source>
        <dbReference type="EMBL" id="CAB3233544.1"/>
    </source>
</evidence>
<comment type="similarity">
    <text evidence="3 4">Belongs to the PSMG2 family.</text>
</comment>
<name>A0A8S0ZIB0_ARCPL</name>
<evidence type="ECO:0000313" key="7">
    <source>
        <dbReference type="Proteomes" id="UP000494106"/>
    </source>
</evidence>
<protein>
    <recommendedName>
        <fullName evidence="1 4">Proteasome assembly chaperone 2</fullName>
    </recommendedName>
</protein>
<dbReference type="GO" id="GO:0005829">
    <property type="term" value="C:cytosol"/>
    <property type="evidence" value="ECO:0007669"/>
    <property type="project" value="TreeGrafter"/>
</dbReference>